<dbReference type="EMBL" id="JBFATE010000016">
    <property type="protein sequence ID" value="MEV5249512.1"/>
    <property type="molecule type" value="Genomic_DNA"/>
</dbReference>
<proteinExistence type="predicted"/>
<feature type="transmembrane region" description="Helical" evidence="1">
    <location>
        <begin position="139"/>
        <end position="165"/>
    </location>
</feature>
<feature type="transmembrane region" description="Helical" evidence="1">
    <location>
        <begin position="73"/>
        <end position="93"/>
    </location>
</feature>
<accession>A0ABV3JMU0</accession>
<name>A0ABV3JMU0_9ACTN</name>
<evidence type="ECO:0000256" key="1">
    <source>
        <dbReference type="SAM" id="Phobius"/>
    </source>
</evidence>
<keyword evidence="1" id="KW-0472">Membrane</keyword>
<protein>
    <submittedName>
        <fullName evidence="2">Uncharacterized protein</fullName>
    </submittedName>
</protein>
<gene>
    <name evidence="2" type="ORF">AB0K95_30225</name>
</gene>
<organism evidence="2 3">
    <name type="scientific">Streptomyces werraensis</name>
    <dbReference type="NCBI Taxonomy" id="68284"/>
    <lineage>
        <taxon>Bacteria</taxon>
        <taxon>Bacillati</taxon>
        <taxon>Actinomycetota</taxon>
        <taxon>Actinomycetes</taxon>
        <taxon>Kitasatosporales</taxon>
        <taxon>Streptomycetaceae</taxon>
        <taxon>Streptomyces</taxon>
    </lineage>
</organism>
<comment type="caution">
    <text evidence="2">The sequence shown here is derived from an EMBL/GenBank/DDBJ whole genome shotgun (WGS) entry which is preliminary data.</text>
</comment>
<evidence type="ECO:0000313" key="3">
    <source>
        <dbReference type="Proteomes" id="UP001552527"/>
    </source>
</evidence>
<reference evidence="2 3" key="1">
    <citation type="submission" date="2024-06" db="EMBL/GenBank/DDBJ databases">
        <title>The Natural Products Discovery Center: Release of the First 8490 Sequenced Strains for Exploring Actinobacteria Biosynthetic Diversity.</title>
        <authorList>
            <person name="Kalkreuter E."/>
            <person name="Kautsar S.A."/>
            <person name="Yang D."/>
            <person name="Bader C.D."/>
            <person name="Teijaro C.N."/>
            <person name="Fluegel L."/>
            <person name="Davis C.M."/>
            <person name="Simpson J.R."/>
            <person name="Lauterbach L."/>
            <person name="Steele A.D."/>
            <person name="Gui C."/>
            <person name="Meng S."/>
            <person name="Li G."/>
            <person name="Viehrig K."/>
            <person name="Ye F."/>
            <person name="Su P."/>
            <person name="Kiefer A.F."/>
            <person name="Nichols A."/>
            <person name="Cepeda A.J."/>
            <person name="Yan W."/>
            <person name="Fan B."/>
            <person name="Jiang Y."/>
            <person name="Adhikari A."/>
            <person name="Zheng C.-J."/>
            <person name="Schuster L."/>
            <person name="Cowan T.M."/>
            <person name="Smanski M.J."/>
            <person name="Chevrette M.G."/>
            <person name="De Carvalho L.P.S."/>
            <person name="Shen B."/>
        </authorList>
    </citation>
    <scope>NUCLEOTIDE SEQUENCE [LARGE SCALE GENOMIC DNA]</scope>
    <source>
        <strain evidence="2 3">NPDC052768</strain>
    </source>
</reference>
<keyword evidence="1" id="KW-1133">Transmembrane helix</keyword>
<feature type="transmembrane region" description="Helical" evidence="1">
    <location>
        <begin position="35"/>
        <end position="53"/>
    </location>
</feature>
<feature type="transmembrane region" description="Helical" evidence="1">
    <location>
        <begin position="171"/>
        <end position="191"/>
    </location>
</feature>
<keyword evidence="3" id="KW-1185">Reference proteome</keyword>
<dbReference type="Proteomes" id="UP001552527">
    <property type="component" value="Unassembled WGS sequence"/>
</dbReference>
<evidence type="ECO:0000313" key="2">
    <source>
        <dbReference type="EMBL" id="MEV5249512.1"/>
    </source>
</evidence>
<dbReference type="RefSeq" id="WP_364026663.1">
    <property type="nucleotide sequence ID" value="NZ_JBFATD010000016.1"/>
</dbReference>
<keyword evidence="1" id="KW-0812">Transmembrane</keyword>
<sequence length="209" mass="21735">MRPIRLSLAGTVLFGAVFLLTGLLALPPYSAVGATAVTVFLPLWLCLSLLIAARHMTPSHGIVTKEFLRRFTAAVAIPAVISLAVWVVSEAYWRGGPVITATRTPILLGCGLALWIAAAVVTPQLLSTSSAQAHRAGRASAVVFVPLWAAITVVNLLVGVFGAGYTFAEELPILVVNLSIPAAVAILSASVRPARSNAEFALVSGTPDS</sequence>
<feature type="transmembrane region" description="Helical" evidence="1">
    <location>
        <begin position="105"/>
        <end position="127"/>
    </location>
</feature>